<sequence length="79" mass="9036">DVFIYRNNLEAVNKEEVMRAEDTYENSNIQIFQQRSSKPQIAGCNGADEEGDDAEYGNITTEDTYCNQSCQKLSISLYR</sequence>
<accession>A0A1A7XBS6</accession>
<reference evidence="1" key="1">
    <citation type="submission" date="2016-05" db="EMBL/GenBank/DDBJ databases">
        <authorList>
            <person name="Lavstsen T."/>
            <person name="Jespersen J.S."/>
        </authorList>
    </citation>
    <scope>NUCLEOTIDE SEQUENCE</scope>
    <source>
        <tissue evidence="1">Brain</tissue>
    </source>
</reference>
<dbReference type="AlphaFoldDB" id="A0A1A7XBS6"/>
<dbReference type="EMBL" id="HADW01014147">
    <property type="protein sequence ID" value="SBP15547.1"/>
    <property type="molecule type" value="Transcribed_RNA"/>
</dbReference>
<name>A0A1A7XBS6_9TELE</name>
<gene>
    <name evidence="1" type="primary">Nfu_g_1_002175</name>
</gene>
<feature type="non-terminal residue" evidence="1">
    <location>
        <position position="1"/>
    </location>
</feature>
<organism evidence="1">
    <name type="scientific">Iconisemion striatum</name>
    <dbReference type="NCBI Taxonomy" id="60296"/>
    <lineage>
        <taxon>Eukaryota</taxon>
        <taxon>Metazoa</taxon>
        <taxon>Chordata</taxon>
        <taxon>Craniata</taxon>
        <taxon>Vertebrata</taxon>
        <taxon>Euteleostomi</taxon>
        <taxon>Actinopterygii</taxon>
        <taxon>Neopterygii</taxon>
        <taxon>Teleostei</taxon>
        <taxon>Neoteleostei</taxon>
        <taxon>Acanthomorphata</taxon>
        <taxon>Ovalentaria</taxon>
        <taxon>Atherinomorphae</taxon>
        <taxon>Cyprinodontiformes</taxon>
        <taxon>Nothobranchiidae</taxon>
        <taxon>Iconisemion</taxon>
    </lineage>
</organism>
<evidence type="ECO:0000313" key="1">
    <source>
        <dbReference type="EMBL" id="SBP15547.1"/>
    </source>
</evidence>
<reference evidence="1" key="2">
    <citation type="submission" date="2016-06" db="EMBL/GenBank/DDBJ databases">
        <title>The genome of a short-lived fish provides insights into sex chromosome evolution and the genetic control of aging.</title>
        <authorList>
            <person name="Reichwald K."/>
            <person name="Felder M."/>
            <person name="Petzold A."/>
            <person name="Koch P."/>
            <person name="Groth M."/>
            <person name="Platzer M."/>
        </authorList>
    </citation>
    <scope>NUCLEOTIDE SEQUENCE</scope>
    <source>
        <tissue evidence="1">Brain</tissue>
    </source>
</reference>
<proteinExistence type="predicted"/>
<protein>
    <submittedName>
        <fullName evidence="1">Uncharacterized protein</fullName>
    </submittedName>
</protein>